<organism evidence="15">
    <name type="scientific">Ceratovacuna lanigera</name>
    <dbReference type="NCBI Taxonomy" id="41905"/>
    <lineage>
        <taxon>Eukaryota</taxon>
        <taxon>Metazoa</taxon>
        <taxon>Ecdysozoa</taxon>
        <taxon>Arthropoda</taxon>
        <taxon>Hexapoda</taxon>
        <taxon>Insecta</taxon>
        <taxon>Pterygota</taxon>
        <taxon>Neoptera</taxon>
        <taxon>Paraneoptera</taxon>
        <taxon>Hemiptera</taxon>
        <taxon>Sternorrhyncha</taxon>
        <taxon>Aphidomorpha</taxon>
        <taxon>Aphidoidea</taxon>
        <taxon>Hormaphididae</taxon>
        <taxon>Cerataphidini</taxon>
        <taxon>Ceratovacuna</taxon>
    </lineage>
</organism>
<evidence type="ECO:0000256" key="2">
    <source>
        <dbReference type="ARBA" id="ARBA00004448"/>
    </source>
</evidence>
<dbReference type="InterPro" id="IPR018086">
    <property type="entry name" value="NADH_UbQ_OxRdtase_su1_CS"/>
</dbReference>
<name>A0A1L1YMM3_9HEMI</name>
<protein>
    <recommendedName>
        <fullName evidence="4 13">NADH-ubiquinone oxidoreductase chain 1</fullName>
        <ecNumber evidence="13">7.1.1.2</ecNumber>
    </recommendedName>
</protein>
<evidence type="ECO:0000256" key="6">
    <source>
        <dbReference type="ARBA" id="ARBA00022692"/>
    </source>
</evidence>
<feature type="transmembrane region" description="Helical" evidence="14">
    <location>
        <begin position="169"/>
        <end position="189"/>
    </location>
</feature>
<evidence type="ECO:0000256" key="12">
    <source>
        <dbReference type="RuleBase" id="RU000471"/>
    </source>
</evidence>
<keyword evidence="8 14" id="KW-1133">Transmembrane helix</keyword>
<keyword evidence="11 14" id="KW-0472">Membrane</keyword>
<keyword evidence="10 13" id="KW-0496">Mitochondrion</keyword>
<keyword evidence="9 13" id="KW-0830">Ubiquinone</keyword>
<dbReference type="EMBL" id="KP722586">
    <property type="protein sequence ID" value="AKM70220.1"/>
    <property type="molecule type" value="Genomic_DNA"/>
</dbReference>
<dbReference type="PROSITE" id="PS00667">
    <property type="entry name" value="COMPLEX1_ND1_1"/>
    <property type="match status" value="1"/>
</dbReference>
<keyword evidence="5" id="KW-0813">Transport</keyword>
<comment type="function">
    <text evidence="1">Core subunit of the mitochondrial membrane respiratory chain NADH dehydrogenase (Complex I) that is believed to belong to the minimal assembly required for catalysis. Complex I functions in the transfer of electrons from NADH to the respiratory chain. The immediate electron acceptor for the enzyme is believed to be ubiquinone.</text>
</comment>
<gene>
    <name evidence="15" type="primary">nad1</name>
</gene>
<keyword evidence="6 12" id="KW-0812">Transmembrane</keyword>
<feature type="transmembrane region" description="Helical" evidence="14">
    <location>
        <begin position="254"/>
        <end position="274"/>
    </location>
</feature>
<feature type="transmembrane region" description="Helical" evidence="14">
    <location>
        <begin position="104"/>
        <end position="125"/>
    </location>
</feature>
<comment type="subcellular location">
    <subcellularLocation>
        <location evidence="2 12">Mitochondrion inner membrane</location>
        <topology evidence="2 12">Multi-pass membrane protein</topology>
    </subcellularLocation>
</comment>
<reference evidence="15" key="1">
    <citation type="submission" date="2015-01" db="EMBL/GenBank/DDBJ databases">
        <title>Mitochondrial genomes reveal the phylogenetics of aphids.</title>
        <authorList>
            <person name="Wang Y."/>
            <person name="Chen J."/>
            <person name="Jiang L.-Y."/>
            <person name="Qiao G.-X."/>
        </authorList>
    </citation>
    <scope>NUCLEOTIDE SEQUENCE</scope>
</reference>
<dbReference type="GO" id="GO:0008137">
    <property type="term" value="F:NADH dehydrogenase (ubiquinone) activity"/>
    <property type="evidence" value="ECO:0007669"/>
    <property type="project" value="UniProtKB-EC"/>
</dbReference>
<dbReference type="GO" id="GO:0003954">
    <property type="term" value="F:NADH dehydrogenase activity"/>
    <property type="evidence" value="ECO:0007669"/>
    <property type="project" value="TreeGrafter"/>
</dbReference>
<dbReference type="GO" id="GO:0005743">
    <property type="term" value="C:mitochondrial inner membrane"/>
    <property type="evidence" value="ECO:0007669"/>
    <property type="project" value="UniProtKB-SubCell"/>
</dbReference>
<dbReference type="GO" id="GO:0009060">
    <property type="term" value="P:aerobic respiration"/>
    <property type="evidence" value="ECO:0007669"/>
    <property type="project" value="TreeGrafter"/>
</dbReference>
<evidence type="ECO:0000256" key="10">
    <source>
        <dbReference type="ARBA" id="ARBA00023128"/>
    </source>
</evidence>
<feature type="transmembrane region" description="Helical" evidence="14">
    <location>
        <begin position="286"/>
        <end position="308"/>
    </location>
</feature>
<evidence type="ECO:0000256" key="3">
    <source>
        <dbReference type="ARBA" id="ARBA00010535"/>
    </source>
</evidence>
<evidence type="ECO:0000256" key="11">
    <source>
        <dbReference type="ARBA" id="ARBA00023136"/>
    </source>
</evidence>
<feature type="transmembrane region" description="Helical" evidence="14">
    <location>
        <begin position="222"/>
        <end position="242"/>
    </location>
</feature>
<accession>A0A1L1YMM3</accession>
<evidence type="ECO:0000256" key="7">
    <source>
        <dbReference type="ARBA" id="ARBA00022792"/>
    </source>
</evidence>
<evidence type="ECO:0000256" key="1">
    <source>
        <dbReference type="ARBA" id="ARBA00003257"/>
    </source>
</evidence>
<proteinExistence type="inferred from homology"/>
<dbReference type="PANTHER" id="PTHR11432:SF3">
    <property type="entry name" value="NADH-UBIQUINONE OXIDOREDUCTASE CHAIN 1"/>
    <property type="match status" value="1"/>
</dbReference>
<evidence type="ECO:0000256" key="13">
    <source>
        <dbReference type="RuleBase" id="RU000473"/>
    </source>
</evidence>
<evidence type="ECO:0000256" key="4">
    <source>
        <dbReference type="ARBA" id="ARBA00021009"/>
    </source>
</evidence>
<evidence type="ECO:0000256" key="8">
    <source>
        <dbReference type="ARBA" id="ARBA00022989"/>
    </source>
</evidence>
<evidence type="ECO:0000256" key="5">
    <source>
        <dbReference type="ARBA" id="ARBA00022448"/>
    </source>
</evidence>
<evidence type="ECO:0000256" key="14">
    <source>
        <dbReference type="SAM" id="Phobius"/>
    </source>
</evidence>
<comment type="similarity">
    <text evidence="3 12">Belongs to the complex I subunit 1 family.</text>
</comment>
<feature type="transmembrane region" description="Helical" evidence="14">
    <location>
        <begin position="72"/>
        <end position="92"/>
    </location>
</feature>
<dbReference type="PANTHER" id="PTHR11432">
    <property type="entry name" value="NADH DEHYDROGENASE SUBUNIT 1"/>
    <property type="match status" value="1"/>
</dbReference>
<keyword evidence="7" id="KW-0999">Mitochondrion inner membrane</keyword>
<sequence>MLMLISFINFFILFLMVFLSVAFFTLMERKILGYIQLRKGPNKFFIKGIFQPMGDGLKLFFKELNYPINLNFFFFLVSPLLGLLISIFFWFIYPFLGFNYIKKLGLIFMFGCSKLKVYIFMMISWSSNSNYSVWGMMRFISQKISYEVKKKIFIKNLMFKIKNFNLNDFYIYQLNIKFFFFLFLKNFLLKMSFLAEMNPSPLEFPKGESELVFGFNLEFSSLPFIFIFMPEYMSIMFMGLLLWKMFFGLMLSKFNLNLYILMFMFLVIWLRGFLPRFRYDKLMYLVWKLILPLSLFLFIVNFLVELLIMSY</sequence>
<comment type="catalytic activity">
    <reaction evidence="13">
        <text>a ubiquinone + NADH + 5 H(+)(in) = a ubiquinol + NAD(+) + 4 H(+)(out)</text>
        <dbReference type="Rhea" id="RHEA:29091"/>
        <dbReference type="Rhea" id="RHEA-COMP:9565"/>
        <dbReference type="Rhea" id="RHEA-COMP:9566"/>
        <dbReference type="ChEBI" id="CHEBI:15378"/>
        <dbReference type="ChEBI" id="CHEBI:16389"/>
        <dbReference type="ChEBI" id="CHEBI:17976"/>
        <dbReference type="ChEBI" id="CHEBI:57540"/>
        <dbReference type="ChEBI" id="CHEBI:57945"/>
        <dbReference type="EC" id="7.1.1.2"/>
    </reaction>
</comment>
<dbReference type="InterPro" id="IPR001694">
    <property type="entry name" value="NADH_UbQ_OxRdtase_su1/FPO"/>
</dbReference>
<feature type="transmembrane region" description="Helical" evidence="14">
    <location>
        <begin position="7"/>
        <end position="27"/>
    </location>
</feature>
<geneLocation type="mitochondrion" evidence="15"/>
<dbReference type="AlphaFoldDB" id="A0A1L1YMM3"/>
<dbReference type="EC" id="7.1.1.2" evidence="13"/>
<keyword evidence="12" id="KW-0520">NAD</keyword>
<dbReference type="Pfam" id="PF00146">
    <property type="entry name" value="NADHdh"/>
    <property type="match status" value="1"/>
</dbReference>
<evidence type="ECO:0000313" key="15">
    <source>
        <dbReference type="EMBL" id="AKM70220.1"/>
    </source>
</evidence>
<evidence type="ECO:0000256" key="9">
    <source>
        <dbReference type="ARBA" id="ARBA00023075"/>
    </source>
</evidence>